<keyword evidence="10 16" id="KW-0862">Zinc</keyword>
<proteinExistence type="inferred from homology"/>
<dbReference type="Pfam" id="PF01588">
    <property type="entry name" value="tRNA_bind"/>
    <property type="match status" value="1"/>
</dbReference>
<dbReference type="GO" id="GO:0000049">
    <property type="term" value="F:tRNA binding"/>
    <property type="evidence" value="ECO:0007669"/>
    <property type="project" value="UniProtKB-UniRule"/>
</dbReference>
<evidence type="ECO:0000256" key="1">
    <source>
        <dbReference type="ARBA" id="ARBA00003314"/>
    </source>
</evidence>
<evidence type="ECO:0000256" key="11">
    <source>
        <dbReference type="ARBA" id="ARBA00022840"/>
    </source>
</evidence>
<dbReference type="NCBIfam" id="NF001100">
    <property type="entry name" value="PRK00133.1"/>
    <property type="match status" value="1"/>
</dbReference>
<evidence type="ECO:0000313" key="19">
    <source>
        <dbReference type="Proteomes" id="UP000680038"/>
    </source>
</evidence>
<keyword evidence="8 16" id="KW-0479">Metal-binding</keyword>
<dbReference type="GO" id="GO:0005829">
    <property type="term" value="C:cytosol"/>
    <property type="evidence" value="ECO:0007669"/>
    <property type="project" value="TreeGrafter"/>
</dbReference>
<evidence type="ECO:0000256" key="8">
    <source>
        <dbReference type="ARBA" id="ARBA00022723"/>
    </source>
</evidence>
<feature type="binding site" evidence="16">
    <location>
        <position position="161"/>
    </location>
    <ligand>
        <name>Zn(2+)</name>
        <dbReference type="ChEBI" id="CHEBI:29105"/>
    </ligand>
</feature>
<keyword evidence="11 16" id="KW-0067">ATP-binding</keyword>
<keyword evidence="14 16" id="KW-0030">Aminoacyl-tRNA synthetase</keyword>
<dbReference type="PRINTS" id="PR01041">
    <property type="entry name" value="TRNASYNTHMET"/>
</dbReference>
<organism evidence="18 19">
    <name type="scientific">Dyadobacter helix</name>
    <dbReference type="NCBI Taxonomy" id="2822344"/>
    <lineage>
        <taxon>Bacteria</taxon>
        <taxon>Pseudomonadati</taxon>
        <taxon>Bacteroidota</taxon>
        <taxon>Cytophagia</taxon>
        <taxon>Cytophagales</taxon>
        <taxon>Spirosomataceae</taxon>
        <taxon>Dyadobacter</taxon>
    </lineage>
</organism>
<dbReference type="InterPro" id="IPR029038">
    <property type="entry name" value="MetRS_Zn"/>
</dbReference>
<evidence type="ECO:0000256" key="9">
    <source>
        <dbReference type="ARBA" id="ARBA00022741"/>
    </source>
</evidence>
<dbReference type="GO" id="GO:0005524">
    <property type="term" value="F:ATP binding"/>
    <property type="evidence" value="ECO:0007669"/>
    <property type="project" value="UniProtKB-UniRule"/>
</dbReference>
<dbReference type="InterPro" id="IPR004495">
    <property type="entry name" value="Met-tRNA-synth_bsu_C"/>
</dbReference>
<evidence type="ECO:0000256" key="3">
    <source>
        <dbReference type="ARBA" id="ARBA00008258"/>
    </source>
</evidence>
<dbReference type="InterPro" id="IPR002547">
    <property type="entry name" value="tRNA-bd_dom"/>
</dbReference>
<evidence type="ECO:0000256" key="6">
    <source>
        <dbReference type="ARBA" id="ARBA00022555"/>
    </source>
</evidence>
<dbReference type="CDD" id="cd00814">
    <property type="entry name" value="MetRS_core"/>
    <property type="match status" value="1"/>
</dbReference>
<name>A0A916JC35_9BACT</name>
<evidence type="ECO:0000256" key="10">
    <source>
        <dbReference type="ARBA" id="ARBA00022833"/>
    </source>
</evidence>
<feature type="domain" description="TRNA-binding" evidence="17">
    <location>
        <begin position="591"/>
        <end position="692"/>
    </location>
</feature>
<dbReference type="Pfam" id="PF09334">
    <property type="entry name" value="tRNA-synt_1g"/>
    <property type="match status" value="1"/>
</dbReference>
<dbReference type="Gene3D" id="3.40.50.620">
    <property type="entry name" value="HUPs"/>
    <property type="match status" value="1"/>
</dbReference>
<dbReference type="InterPro" id="IPR015413">
    <property type="entry name" value="Methionyl/Leucyl_tRNA_Synth"/>
</dbReference>
<dbReference type="Gene3D" id="2.40.50.140">
    <property type="entry name" value="Nucleic acid-binding proteins"/>
    <property type="match status" value="1"/>
</dbReference>
<dbReference type="EMBL" id="CAJRAF010000001">
    <property type="protein sequence ID" value="CAG4991030.1"/>
    <property type="molecule type" value="Genomic_DNA"/>
</dbReference>
<dbReference type="InterPro" id="IPR012340">
    <property type="entry name" value="NA-bd_OB-fold"/>
</dbReference>
<keyword evidence="12 16" id="KW-0694">RNA-binding</keyword>
<comment type="similarity">
    <text evidence="3 16">Belongs to the class-I aminoacyl-tRNA synthetase family. MetG type 1 subfamily.</text>
</comment>
<keyword evidence="9 16" id="KW-0547">Nucleotide-binding</keyword>
<feature type="short sequence motif" description="'KMSKS' region" evidence="16">
    <location>
        <begin position="345"/>
        <end position="349"/>
    </location>
</feature>
<dbReference type="GO" id="GO:0004825">
    <property type="term" value="F:methionine-tRNA ligase activity"/>
    <property type="evidence" value="ECO:0007669"/>
    <property type="project" value="UniProtKB-UniRule"/>
</dbReference>
<keyword evidence="19" id="KW-1185">Reference proteome</keyword>
<dbReference type="InterPro" id="IPR009080">
    <property type="entry name" value="tRNAsynth_Ia_anticodon-bd"/>
</dbReference>
<feature type="binding site" evidence="16">
    <location>
        <position position="151"/>
    </location>
    <ligand>
        <name>Zn(2+)</name>
        <dbReference type="ChEBI" id="CHEBI:29105"/>
    </ligand>
</feature>
<sequence length="692" mass="78178">MPITNPKRYTVTAALIYANGPIHIGHLAGCYIPADIYVRYLRSQGREVAFISGTDEHGVPITIRAKKEGMTPQEVVDKYYTQIDAAFKELGISFDIYSRTSKAVHHKTSQEIFRDLYDKGVFVEETTEQYYDETAQQFLADRYIVGTCPVCANPNAYGDQCERCGSTLSPLELKDPRSTLSGAKPVLKATKNWYLPLDTMQPDIESYVNSHSEWKTNVFGQCQSWLKDGLKPRAMTRDLDWGIKVPVEDTDGKVLYVWFEAPIGYISATKDWLLQKNGSEDGWEKWWKKNAEGEDNSQTKLVHFIGKDNIVFHCIIFPAMLMAEGNYILADNVPANEFMNLEGDKISTSRNWAVWLHEYLNELPGKQDVLRYVLAANAPETKDSEFTWKDFQTRNNSELVGIYGNFINRAVVLTQKFCESTVPAQGELLEIDLNVLRDLAAFPAKIAESMENYRFREALSLVMDLARTGNKYLADTQPWHVIKTDPARVNTILNISLQIAASLAIVSEPVLPFTARKIFDQFGLRDTNWANAGRPDLLPEGSAIGESALLFEKIEDTVIEKQVQKLHDAKRLNELESKTVSEVRPEIQYDDFCKMDIRVATITEAEVVPKSKKLLKLKVDIGIEQRTVLSGISEHFKPEEIIGRKVLYLANLAPRKMMGMESHGMILMAEDRDGSLAFVQPGKDVWNGATVS</sequence>
<dbReference type="InterPro" id="IPR041872">
    <property type="entry name" value="Anticodon_Met"/>
</dbReference>
<evidence type="ECO:0000256" key="16">
    <source>
        <dbReference type="HAMAP-Rule" id="MF_00098"/>
    </source>
</evidence>
<keyword evidence="6 16" id="KW-0820">tRNA-binding</keyword>
<dbReference type="GO" id="GO:0006431">
    <property type="term" value="P:methionyl-tRNA aminoacylation"/>
    <property type="evidence" value="ECO:0007669"/>
    <property type="project" value="UniProtKB-UniRule"/>
</dbReference>
<dbReference type="CDD" id="cd07957">
    <property type="entry name" value="Anticodon_Ia_Met"/>
    <property type="match status" value="1"/>
</dbReference>
<dbReference type="PANTHER" id="PTHR45765:SF1">
    <property type="entry name" value="METHIONINE--TRNA LIGASE, CYTOPLASMIC"/>
    <property type="match status" value="1"/>
</dbReference>
<keyword evidence="13 16" id="KW-0648">Protein biosynthesis</keyword>
<dbReference type="InterPro" id="IPR033911">
    <property type="entry name" value="MetRS_core"/>
</dbReference>
<dbReference type="PROSITE" id="PS50886">
    <property type="entry name" value="TRBD"/>
    <property type="match status" value="1"/>
</dbReference>
<dbReference type="PANTHER" id="PTHR45765">
    <property type="entry name" value="METHIONINE--TRNA LIGASE"/>
    <property type="match status" value="1"/>
</dbReference>
<evidence type="ECO:0000256" key="12">
    <source>
        <dbReference type="ARBA" id="ARBA00022884"/>
    </source>
</evidence>
<dbReference type="FunFam" id="2.20.28.20:FF:000001">
    <property type="entry name" value="Methionine--tRNA ligase"/>
    <property type="match status" value="1"/>
</dbReference>
<dbReference type="Pfam" id="PF19303">
    <property type="entry name" value="Anticodon_3"/>
    <property type="match status" value="1"/>
</dbReference>
<dbReference type="GO" id="GO:0046872">
    <property type="term" value="F:metal ion binding"/>
    <property type="evidence" value="ECO:0007669"/>
    <property type="project" value="UniProtKB-KW"/>
</dbReference>
<gene>
    <name evidence="16 18" type="primary">metG</name>
    <name evidence="18" type="ORF">DYBT9275_00662</name>
</gene>
<dbReference type="RefSeq" id="WP_215237398.1">
    <property type="nucleotide sequence ID" value="NZ_CAJRAF010000001.1"/>
</dbReference>
<evidence type="ECO:0000313" key="18">
    <source>
        <dbReference type="EMBL" id="CAG4991030.1"/>
    </source>
</evidence>
<dbReference type="Gene3D" id="2.20.28.20">
    <property type="entry name" value="Methionyl-tRNA synthetase, Zn-domain"/>
    <property type="match status" value="1"/>
</dbReference>
<dbReference type="CDD" id="cd02800">
    <property type="entry name" value="tRNA_bind_EcMetRS_like"/>
    <property type="match status" value="1"/>
</dbReference>
<dbReference type="Proteomes" id="UP000680038">
    <property type="component" value="Unassembled WGS sequence"/>
</dbReference>
<evidence type="ECO:0000256" key="5">
    <source>
        <dbReference type="ARBA" id="ARBA00022490"/>
    </source>
</evidence>
<dbReference type="AlphaFoldDB" id="A0A916JC35"/>
<dbReference type="HAMAP" id="MF_00098">
    <property type="entry name" value="Met_tRNA_synth_type1"/>
    <property type="match status" value="1"/>
</dbReference>
<feature type="binding site" evidence="16">
    <location>
        <position position="348"/>
    </location>
    <ligand>
        <name>ATP</name>
        <dbReference type="ChEBI" id="CHEBI:30616"/>
    </ligand>
</feature>
<evidence type="ECO:0000256" key="15">
    <source>
        <dbReference type="ARBA" id="ARBA00047364"/>
    </source>
</evidence>
<evidence type="ECO:0000256" key="4">
    <source>
        <dbReference type="ARBA" id="ARBA00011738"/>
    </source>
</evidence>
<dbReference type="SUPFAM" id="SSF50249">
    <property type="entry name" value="Nucleic acid-binding proteins"/>
    <property type="match status" value="1"/>
</dbReference>
<accession>A0A916JC35</accession>
<dbReference type="NCBIfam" id="TIGR00398">
    <property type="entry name" value="metG"/>
    <property type="match status" value="1"/>
</dbReference>
<comment type="caution">
    <text evidence="18">The sequence shown here is derived from an EMBL/GenBank/DDBJ whole genome shotgun (WGS) entry which is preliminary data.</text>
</comment>
<comment type="function">
    <text evidence="1 16">Is required not only for elongation of protein synthesis but also for the initiation of all mRNA translation through initiator tRNA(fMet) aminoacylation.</text>
</comment>
<comment type="caution">
    <text evidence="16">Lacks conserved residue(s) required for the propagation of feature annotation.</text>
</comment>
<evidence type="ECO:0000256" key="7">
    <source>
        <dbReference type="ARBA" id="ARBA00022598"/>
    </source>
</evidence>
<feature type="binding site" evidence="16">
    <location>
        <position position="164"/>
    </location>
    <ligand>
        <name>Zn(2+)</name>
        <dbReference type="ChEBI" id="CHEBI:29105"/>
    </ligand>
</feature>
<evidence type="ECO:0000256" key="14">
    <source>
        <dbReference type="ARBA" id="ARBA00023146"/>
    </source>
</evidence>
<evidence type="ECO:0000256" key="2">
    <source>
        <dbReference type="ARBA" id="ARBA00004496"/>
    </source>
</evidence>
<keyword evidence="7 16" id="KW-0436">Ligase</keyword>
<protein>
    <recommendedName>
        <fullName evidence="16">Methionine--tRNA ligase</fullName>
        <ecNumber evidence="16">6.1.1.10</ecNumber>
    </recommendedName>
    <alternativeName>
        <fullName evidence="16">Methionyl-tRNA synthetase</fullName>
        <shortName evidence="16">MetRS</shortName>
    </alternativeName>
</protein>
<dbReference type="EC" id="6.1.1.10" evidence="16"/>
<feature type="binding site" evidence="16">
    <location>
        <position position="148"/>
    </location>
    <ligand>
        <name>Zn(2+)</name>
        <dbReference type="ChEBI" id="CHEBI:29105"/>
    </ligand>
</feature>
<comment type="subunit">
    <text evidence="4 16">Homodimer.</text>
</comment>
<reference evidence="18" key="1">
    <citation type="submission" date="2021-04" db="EMBL/GenBank/DDBJ databases">
        <authorList>
            <person name="Rodrigo-Torres L."/>
            <person name="Arahal R. D."/>
            <person name="Lucena T."/>
        </authorList>
    </citation>
    <scope>NUCLEOTIDE SEQUENCE</scope>
    <source>
        <strain evidence="18">CECT 9275</strain>
    </source>
</reference>
<comment type="subcellular location">
    <subcellularLocation>
        <location evidence="2 16">Cytoplasm</location>
    </subcellularLocation>
</comment>
<dbReference type="NCBIfam" id="TIGR00399">
    <property type="entry name" value="metG_C_term"/>
    <property type="match status" value="1"/>
</dbReference>
<evidence type="ECO:0000259" key="17">
    <source>
        <dbReference type="PROSITE" id="PS50886"/>
    </source>
</evidence>
<dbReference type="SUPFAM" id="SSF52374">
    <property type="entry name" value="Nucleotidylyl transferase"/>
    <property type="match status" value="1"/>
</dbReference>
<dbReference type="FunFam" id="2.40.50.140:FF:000042">
    <property type="entry name" value="Methionine--tRNA ligase"/>
    <property type="match status" value="1"/>
</dbReference>
<evidence type="ECO:0000256" key="13">
    <source>
        <dbReference type="ARBA" id="ARBA00022917"/>
    </source>
</evidence>
<keyword evidence="5 16" id="KW-0963">Cytoplasm</keyword>
<dbReference type="InterPro" id="IPR014729">
    <property type="entry name" value="Rossmann-like_a/b/a_fold"/>
</dbReference>
<dbReference type="SUPFAM" id="SSF47323">
    <property type="entry name" value="Anticodon-binding domain of a subclass of class I aminoacyl-tRNA synthetases"/>
    <property type="match status" value="1"/>
</dbReference>
<dbReference type="InterPro" id="IPR014758">
    <property type="entry name" value="Met-tRNA_synth"/>
</dbReference>
<dbReference type="Gene3D" id="1.10.730.10">
    <property type="entry name" value="Isoleucyl-tRNA Synthetase, Domain 1"/>
    <property type="match status" value="1"/>
</dbReference>
<dbReference type="SUPFAM" id="SSF57770">
    <property type="entry name" value="Methionyl-tRNA synthetase (MetRS), Zn-domain"/>
    <property type="match status" value="1"/>
</dbReference>
<dbReference type="InterPro" id="IPR023458">
    <property type="entry name" value="Met-tRNA_ligase_1"/>
</dbReference>
<comment type="cofactor">
    <cofactor evidence="16">
        <name>Zn(2+)</name>
        <dbReference type="ChEBI" id="CHEBI:29105"/>
    </cofactor>
    <text evidence="16">Binds 1 zinc ion per subunit.</text>
</comment>
<comment type="catalytic activity">
    <reaction evidence="15 16">
        <text>tRNA(Met) + L-methionine + ATP = L-methionyl-tRNA(Met) + AMP + diphosphate</text>
        <dbReference type="Rhea" id="RHEA:13481"/>
        <dbReference type="Rhea" id="RHEA-COMP:9667"/>
        <dbReference type="Rhea" id="RHEA-COMP:9698"/>
        <dbReference type="ChEBI" id="CHEBI:30616"/>
        <dbReference type="ChEBI" id="CHEBI:33019"/>
        <dbReference type="ChEBI" id="CHEBI:57844"/>
        <dbReference type="ChEBI" id="CHEBI:78442"/>
        <dbReference type="ChEBI" id="CHEBI:78530"/>
        <dbReference type="ChEBI" id="CHEBI:456215"/>
        <dbReference type="EC" id="6.1.1.10"/>
    </reaction>
</comment>